<proteinExistence type="predicted"/>
<protein>
    <submittedName>
        <fullName evidence="1">Uncharacterized protein</fullName>
    </submittedName>
</protein>
<evidence type="ECO:0000313" key="1">
    <source>
        <dbReference type="EMBL" id="KED03952.1"/>
    </source>
</evidence>
<name>A0A922NTH0_9STRE</name>
<dbReference type="EMBL" id="AWEX01000074">
    <property type="protein sequence ID" value="KED03952.1"/>
    <property type="molecule type" value="Genomic_DNA"/>
</dbReference>
<dbReference type="AlphaFoldDB" id="A0A922NTH0"/>
<sequence>MASKEQQQLAASIAYLTSKLPKSWCTNSLLASFIVNHTVALDLTLYQ</sequence>
<comment type="caution">
    <text evidence="1">The sequence shown here is derived from an EMBL/GenBank/DDBJ whole genome shotgun (WGS) entry which is preliminary data.</text>
</comment>
<reference evidence="1 2" key="1">
    <citation type="journal article" date="2014" name="Int. J. Syst. Evol. Microbiol.">
        <title>Phylogenomics and the dynamic genome evolution of the genus Streptococcus.</title>
        <authorList>
            <consortium name="The Broad Institute Genome Sequencing Platform"/>
            <person name="Richards V.P."/>
            <person name="Palmer S.R."/>
            <person name="Pavinski Bitar P.D."/>
            <person name="Qin X."/>
            <person name="Weinstock G.M."/>
            <person name="Highlander S.K."/>
            <person name="Town C.D."/>
            <person name="Burne R.A."/>
            <person name="Stanhope M.J."/>
        </authorList>
    </citation>
    <scope>NUCLEOTIDE SEQUENCE [LARGE SCALE GENOMIC DNA]</scope>
    <source>
        <strain evidence="1 2">CECT 5772</strain>
    </source>
</reference>
<accession>A0A922NTH0</accession>
<organism evidence="1 2">
    <name type="scientific">Streptococcus equi subsp. ruminatorum CECT 5772</name>
    <dbReference type="NCBI Taxonomy" id="1051981"/>
    <lineage>
        <taxon>Bacteria</taxon>
        <taxon>Bacillati</taxon>
        <taxon>Bacillota</taxon>
        <taxon>Bacilli</taxon>
        <taxon>Lactobacillales</taxon>
        <taxon>Streptococcaceae</taxon>
        <taxon>Streptococcus</taxon>
    </lineage>
</organism>
<dbReference type="Proteomes" id="UP000028704">
    <property type="component" value="Unassembled WGS sequence"/>
</dbReference>
<evidence type="ECO:0000313" key="2">
    <source>
        <dbReference type="Proteomes" id="UP000028704"/>
    </source>
</evidence>
<gene>
    <name evidence="1" type="ORF">CECT5772_07509</name>
</gene>